<comment type="caution">
    <text evidence="2">The sequence shown here is derived from an EMBL/GenBank/DDBJ whole genome shotgun (WGS) entry which is preliminary data.</text>
</comment>
<gene>
    <name evidence="2" type="ORF">Tci_454669</name>
</gene>
<dbReference type="SUPFAM" id="SSF55658">
    <property type="entry name" value="L9 N-domain-like"/>
    <property type="match status" value="1"/>
</dbReference>
<dbReference type="InterPro" id="IPR011320">
    <property type="entry name" value="RNase_H1_N"/>
</dbReference>
<sequence>MENLEQLKLKKQMLMFEMSMIEQKIAFLEKATTTVTDVPESESLKTEASPMQTAIGKDSTNPLKDEGLLKNLLKEPVLKPDYLKAAKKEEIIYYVIYKGPHNGIYTNWGEVKDICEEDKVICKKFASIELAKLDLEIYSGGPYKNPLLLRPKVKAEKKKKEHRDQRFKNSVREESPEPIVLIEEFRQLWNKARAACQEDFLHEKFFTTDNLTKSLFNFVEGADPILIYQSFRAGLINNIYPSNNLLELKMFPSPMVLAIKNFRKKVLKAKDSPIYIKVISLIPDWKHEENYSPYHFIEIGLASSKKELQPSTAKKDDPDRSLLDTLAKIRVQNLRRIAEQILHAISEVERKINYADRHCIITSRSLAESSEEDSLALQ</sequence>
<proteinExistence type="predicted"/>
<dbReference type="Pfam" id="PF01693">
    <property type="entry name" value="Cauli_VI"/>
    <property type="match status" value="1"/>
</dbReference>
<name>A0A699I229_TANCI</name>
<protein>
    <recommendedName>
        <fullName evidence="1">Ribonuclease H1 N-terminal domain-containing protein</fullName>
    </recommendedName>
</protein>
<organism evidence="2">
    <name type="scientific">Tanacetum cinerariifolium</name>
    <name type="common">Dalmatian daisy</name>
    <name type="synonym">Chrysanthemum cinerariifolium</name>
    <dbReference type="NCBI Taxonomy" id="118510"/>
    <lineage>
        <taxon>Eukaryota</taxon>
        <taxon>Viridiplantae</taxon>
        <taxon>Streptophyta</taxon>
        <taxon>Embryophyta</taxon>
        <taxon>Tracheophyta</taxon>
        <taxon>Spermatophyta</taxon>
        <taxon>Magnoliopsida</taxon>
        <taxon>eudicotyledons</taxon>
        <taxon>Gunneridae</taxon>
        <taxon>Pentapetalae</taxon>
        <taxon>asterids</taxon>
        <taxon>campanulids</taxon>
        <taxon>Asterales</taxon>
        <taxon>Asteraceae</taxon>
        <taxon>Asteroideae</taxon>
        <taxon>Anthemideae</taxon>
        <taxon>Anthemidinae</taxon>
        <taxon>Tanacetum</taxon>
    </lineage>
</organism>
<dbReference type="EMBL" id="BKCJ010213445">
    <property type="protein sequence ID" value="GEY82695.1"/>
    <property type="molecule type" value="Genomic_DNA"/>
</dbReference>
<dbReference type="AlphaFoldDB" id="A0A699I229"/>
<dbReference type="InterPro" id="IPR009027">
    <property type="entry name" value="Ribosomal_bL9/RNase_H1_N"/>
</dbReference>
<feature type="domain" description="Ribonuclease H1 N-terminal" evidence="1">
    <location>
        <begin position="93"/>
        <end position="132"/>
    </location>
</feature>
<accession>A0A699I229</accession>
<evidence type="ECO:0000259" key="1">
    <source>
        <dbReference type="Pfam" id="PF01693"/>
    </source>
</evidence>
<evidence type="ECO:0000313" key="2">
    <source>
        <dbReference type="EMBL" id="GEY82695.1"/>
    </source>
</evidence>
<reference evidence="2" key="1">
    <citation type="journal article" date="2019" name="Sci. Rep.">
        <title>Draft genome of Tanacetum cinerariifolium, the natural source of mosquito coil.</title>
        <authorList>
            <person name="Yamashiro T."/>
            <person name="Shiraishi A."/>
            <person name="Satake H."/>
            <person name="Nakayama K."/>
        </authorList>
    </citation>
    <scope>NUCLEOTIDE SEQUENCE</scope>
</reference>